<dbReference type="AlphaFoldDB" id="A0A511D270"/>
<keyword evidence="2" id="KW-1185">Reference proteome</keyword>
<organism evidence="1 2">
    <name type="scientific">Pseudonocardia asaccharolytica DSM 44247 = NBRC 16224</name>
    <dbReference type="NCBI Taxonomy" id="1123024"/>
    <lineage>
        <taxon>Bacteria</taxon>
        <taxon>Bacillati</taxon>
        <taxon>Actinomycetota</taxon>
        <taxon>Actinomycetes</taxon>
        <taxon>Pseudonocardiales</taxon>
        <taxon>Pseudonocardiaceae</taxon>
        <taxon>Pseudonocardia</taxon>
    </lineage>
</organism>
<evidence type="ECO:0000313" key="1">
    <source>
        <dbReference type="EMBL" id="GEL18875.1"/>
    </source>
</evidence>
<dbReference type="Proteomes" id="UP000321328">
    <property type="component" value="Unassembled WGS sequence"/>
</dbReference>
<dbReference type="STRING" id="1123024.GCA_000423625_00296"/>
<dbReference type="EMBL" id="BJVI01000027">
    <property type="protein sequence ID" value="GEL18875.1"/>
    <property type="molecule type" value="Genomic_DNA"/>
</dbReference>
<sequence>MIAIDRVLGTGVGLPLVLMSTVASARSVLSTIATATISVAGIATRALSCGDWSRRPNSGCTETGTAGCCCRTRRHRPGSSR</sequence>
<name>A0A511D270_9PSEU</name>
<protein>
    <submittedName>
        <fullName evidence="1">Uncharacterized protein</fullName>
    </submittedName>
</protein>
<comment type="caution">
    <text evidence="1">The sequence shown here is derived from an EMBL/GenBank/DDBJ whole genome shotgun (WGS) entry which is preliminary data.</text>
</comment>
<accession>A0A511D270</accession>
<gene>
    <name evidence="1" type="ORF">PA7_27120</name>
</gene>
<evidence type="ECO:0000313" key="2">
    <source>
        <dbReference type="Proteomes" id="UP000321328"/>
    </source>
</evidence>
<proteinExistence type="predicted"/>
<reference evidence="1 2" key="1">
    <citation type="submission" date="2019-07" db="EMBL/GenBank/DDBJ databases">
        <title>Whole genome shotgun sequence of Pseudonocardia asaccharolytica NBRC 16224.</title>
        <authorList>
            <person name="Hosoyama A."/>
            <person name="Uohara A."/>
            <person name="Ohji S."/>
            <person name="Ichikawa N."/>
        </authorList>
    </citation>
    <scope>NUCLEOTIDE SEQUENCE [LARGE SCALE GENOMIC DNA]</scope>
    <source>
        <strain evidence="1 2">NBRC 16224</strain>
    </source>
</reference>